<comment type="caution">
    <text evidence="1">The sequence shown here is derived from an EMBL/GenBank/DDBJ whole genome shotgun (WGS) entry which is preliminary data.</text>
</comment>
<evidence type="ECO:0000313" key="2">
    <source>
        <dbReference type="Proteomes" id="UP001139006"/>
    </source>
</evidence>
<accession>A0A9X2JLF0</accession>
<organism evidence="1 2">
    <name type="scientific">Ligilactobacillus ubinensis</name>
    <dbReference type="NCBI Taxonomy" id="2876789"/>
    <lineage>
        <taxon>Bacteria</taxon>
        <taxon>Bacillati</taxon>
        <taxon>Bacillota</taxon>
        <taxon>Bacilli</taxon>
        <taxon>Lactobacillales</taxon>
        <taxon>Lactobacillaceae</taxon>
        <taxon>Ligilactobacillus</taxon>
    </lineage>
</organism>
<keyword evidence="2" id="KW-1185">Reference proteome</keyword>
<dbReference type="AlphaFoldDB" id="A0A9X2JLF0"/>
<dbReference type="RefSeq" id="WP_253360420.1">
    <property type="nucleotide sequence ID" value="NZ_JAIULA010000010.1"/>
</dbReference>
<dbReference type="Proteomes" id="UP001139006">
    <property type="component" value="Unassembled WGS sequence"/>
</dbReference>
<sequence length="49" mass="5713">MHKNIEVRNVETGAHEIVEVETESEFNNLWHYPYTGTGASFNSYPWVND</sequence>
<proteinExistence type="predicted"/>
<reference evidence="1 2" key="1">
    <citation type="journal article" date="2023" name="Int. J. Syst. Evol. Microbiol.">
        <title>Ligilactobacillus ubinensis sp. nov., a novel species isolated from the wild ferment of a durian fruit (Durio zibethinus).</title>
        <authorList>
            <person name="Heng Y.C."/>
            <person name="Menon N."/>
            <person name="Chen B."/>
            <person name="Loo B.Z.L."/>
            <person name="Wong G.W.J."/>
            <person name="Lim A.C.H."/>
            <person name="Silvaraju S."/>
            <person name="Kittelmann S."/>
        </authorList>
    </citation>
    <scope>NUCLEOTIDE SEQUENCE [LARGE SCALE GENOMIC DNA]</scope>
    <source>
        <strain evidence="1 2">WILCCON 0076</strain>
    </source>
</reference>
<name>A0A9X2JLF0_9LACO</name>
<protein>
    <submittedName>
        <fullName evidence="1">Uncharacterized protein</fullName>
    </submittedName>
</protein>
<dbReference type="EMBL" id="JAIULA010000010">
    <property type="protein sequence ID" value="MCP0886947.1"/>
    <property type="molecule type" value="Genomic_DNA"/>
</dbReference>
<evidence type="ECO:0000313" key="1">
    <source>
        <dbReference type="EMBL" id="MCP0886947.1"/>
    </source>
</evidence>
<gene>
    <name evidence="1" type="ORF">LB941_06320</name>
</gene>